<gene>
    <name evidence="3" type="ORF">HHL28_17060</name>
</gene>
<dbReference type="InterPro" id="IPR051044">
    <property type="entry name" value="MAG_DAG_Lipase"/>
</dbReference>
<feature type="domain" description="Serine aminopeptidase S33" evidence="2">
    <location>
        <begin position="36"/>
        <end position="272"/>
    </location>
</feature>
<keyword evidence="3" id="KW-0378">Hydrolase</keyword>
<organism evidence="3 4">
    <name type="scientific">Aerophototrophica crusticola</name>
    <dbReference type="NCBI Taxonomy" id="1709002"/>
    <lineage>
        <taxon>Bacteria</taxon>
        <taxon>Pseudomonadati</taxon>
        <taxon>Pseudomonadota</taxon>
        <taxon>Alphaproteobacteria</taxon>
        <taxon>Rhodospirillales</taxon>
        <taxon>Rhodospirillaceae</taxon>
        <taxon>Aerophototrophica</taxon>
    </lineage>
</organism>
<dbReference type="AlphaFoldDB" id="A0A858RB11"/>
<reference evidence="3" key="1">
    <citation type="submission" date="2020-04" db="EMBL/GenBank/DDBJ databases">
        <title>A desert anoxygenic phototrophic bacterium fixes CO2 using RubisCO under aerobic conditions.</title>
        <authorList>
            <person name="Tang K."/>
        </authorList>
    </citation>
    <scope>NUCLEOTIDE SEQUENCE [LARGE SCALE GENOMIC DNA]</scope>
    <source>
        <strain evidence="3">MIMtkB3</strain>
    </source>
</reference>
<evidence type="ECO:0000256" key="1">
    <source>
        <dbReference type="SAM" id="MobiDB-lite"/>
    </source>
</evidence>
<dbReference type="SUPFAM" id="SSF53474">
    <property type="entry name" value="alpha/beta-Hydrolases"/>
    <property type="match status" value="1"/>
</dbReference>
<dbReference type="EMBL" id="CP051775">
    <property type="protein sequence ID" value="QJE74547.1"/>
    <property type="molecule type" value="Genomic_DNA"/>
</dbReference>
<evidence type="ECO:0000259" key="2">
    <source>
        <dbReference type="Pfam" id="PF12146"/>
    </source>
</evidence>
<dbReference type="Pfam" id="PF12146">
    <property type="entry name" value="Hydrolase_4"/>
    <property type="match status" value="1"/>
</dbReference>
<evidence type="ECO:0000313" key="4">
    <source>
        <dbReference type="Proteomes" id="UP000501891"/>
    </source>
</evidence>
<name>A0A858RB11_9PROT</name>
<sequence length="328" mass="34597">MGTRVAEPAIDPAATEYVAADGVRLPLKAWLPEGGAPKAVILALHGFNDYSNAFAAPAKDWAAQGIATYAYDQRGFGRGPRPGIWAGVDTMQADLLGAAQAVRARHPGVPLFLLGESMGAAVVLTTLAEQGNLPVGVSGAILSAPAVWSRDTMPFYQRWALAVASWTVPWYELTPPKGLKIRASDNIEMLRALGRDPLVIKASRVDAVAGLTTLMDQALGSVGKLPGPALVLYGEHEELIPRLPVGIALSRLPKDRVQAAIYPKGFHMLLRDLHAGVVRDDIAAWVLDPGRPLPSGAETHPRVLEHRGALVAGNPPDPGKTAAVQGGS</sequence>
<dbReference type="KEGG" id="acru:HHL28_17060"/>
<evidence type="ECO:0000313" key="3">
    <source>
        <dbReference type="EMBL" id="QJE74547.1"/>
    </source>
</evidence>
<dbReference type="InterPro" id="IPR029058">
    <property type="entry name" value="AB_hydrolase_fold"/>
</dbReference>
<dbReference type="InterPro" id="IPR022742">
    <property type="entry name" value="Hydrolase_4"/>
</dbReference>
<accession>A0A858RB11</accession>
<dbReference type="PANTHER" id="PTHR11614">
    <property type="entry name" value="PHOSPHOLIPASE-RELATED"/>
    <property type="match status" value="1"/>
</dbReference>
<feature type="region of interest" description="Disordered" evidence="1">
    <location>
        <begin position="309"/>
        <end position="328"/>
    </location>
</feature>
<keyword evidence="4" id="KW-1185">Reference proteome</keyword>
<dbReference type="Proteomes" id="UP000501891">
    <property type="component" value="Chromosome"/>
</dbReference>
<dbReference type="Gene3D" id="3.40.50.1820">
    <property type="entry name" value="alpha/beta hydrolase"/>
    <property type="match status" value="1"/>
</dbReference>
<proteinExistence type="predicted"/>
<dbReference type="GO" id="GO:0016787">
    <property type="term" value="F:hydrolase activity"/>
    <property type="evidence" value="ECO:0007669"/>
    <property type="project" value="UniProtKB-KW"/>
</dbReference>
<protein>
    <submittedName>
        <fullName evidence="3">Alpha/beta hydrolase</fullName>
    </submittedName>
</protein>